<evidence type="ECO:0000313" key="1">
    <source>
        <dbReference type="EMBL" id="TDG69527.1"/>
    </source>
</evidence>
<organism evidence="1 2">
    <name type="scientific">Leuconostoc fallax</name>
    <dbReference type="NCBI Taxonomy" id="1251"/>
    <lineage>
        <taxon>Bacteria</taxon>
        <taxon>Bacillati</taxon>
        <taxon>Bacillota</taxon>
        <taxon>Bacilli</taxon>
        <taxon>Lactobacillales</taxon>
        <taxon>Lactobacillaceae</taxon>
        <taxon>Leuconostoc</taxon>
    </lineage>
</organism>
<accession>A0A4R5NBC8</accession>
<evidence type="ECO:0000313" key="2">
    <source>
        <dbReference type="Proteomes" id="UP000295681"/>
    </source>
</evidence>
<keyword evidence="2" id="KW-1185">Reference proteome</keyword>
<dbReference type="RefSeq" id="WP_010007238.1">
    <property type="nucleotide sequence ID" value="NZ_JAGYGP010000001.1"/>
</dbReference>
<comment type="caution">
    <text evidence="1">The sequence shown here is derived from an EMBL/GenBank/DDBJ whole genome shotgun (WGS) entry which is preliminary data.</text>
</comment>
<dbReference type="EMBL" id="PUFI01000005">
    <property type="protein sequence ID" value="TDG69527.1"/>
    <property type="molecule type" value="Genomic_DNA"/>
</dbReference>
<name>A0A4R5NBC8_9LACO</name>
<proteinExistence type="predicted"/>
<sequence>MYYTQQLFQGQRERILRVVDLDDDSQQTKGFIHIFDEQRPFNFDYAKEMTQGTLTPEQFNPDDESDNTFSINFMPLIAEDDEIPDGLLEEWAALVGREYALIPQVHLNMFQQGLKPEIEAIEKESYEERLMTLITRVLGSSIIGFDQREVTLFPSHLVQEKAQQNDNGGTQIILPD</sequence>
<dbReference type="AlphaFoldDB" id="A0A4R5NBC8"/>
<gene>
    <name evidence="1" type="ORF">C5L23_000989</name>
</gene>
<dbReference type="Proteomes" id="UP000295681">
    <property type="component" value="Unassembled WGS sequence"/>
</dbReference>
<protein>
    <submittedName>
        <fullName evidence="1">Uncharacterized protein</fullName>
    </submittedName>
</protein>
<reference evidence="1 2" key="1">
    <citation type="journal article" date="2019" name="Appl. Microbiol. Biotechnol.">
        <title>Uncovering carbohydrate metabolism through a genotype-phenotype association study of 56 lactic acid bacteria genomes.</title>
        <authorList>
            <person name="Buron-Moles G."/>
            <person name="Chailyan A."/>
            <person name="Dolejs I."/>
            <person name="Forster J."/>
            <person name="Miks M.H."/>
        </authorList>
    </citation>
    <scope>NUCLEOTIDE SEQUENCE [LARGE SCALE GENOMIC DNA]</scope>
    <source>
        <strain evidence="1 2">ATCC 700006</strain>
    </source>
</reference>
<dbReference type="STRING" id="907931.GCA_000165675_01399"/>